<reference evidence="11 12" key="1">
    <citation type="journal article" date="2019" name="Emerg. Microbes Infect.">
        <title>Comprehensive subspecies identification of 175 nontuberculous mycobacteria species based on 7547 genomic profiles.</title>
        <authorList>
            <person name="Matsumoto Y."/>
            <person name="Kinjo T."/>
            <person name="Motooka D."/>
            <person name="Nabeya D."/>
            <person name="Jung N."/>
            <person name="Uechi K."/>
            <person name="Horii T."/>
            <person name="Iida T."/>
            <person name="Fujita J."/>
            <person name="Nakamura S."/>
        </authorList>
    </citation>
    <scope>NUCLEOTIDE SEQUENCE [LARGE SCALE GENOMIC DNA]</scope>
    <source>
        <strain evidence="11 12">JCM 30996</strain>
    </source>
</reference>
<dbReference type="InterPro" id="IPR036922">
    <property type="entry name" value="Rieske_2Fe-2S_sf"/>
</dbReference>
<feature type="domain" description="Rieske" evidence="10">
    <location>
        <begin position="50"/>
        <end position="139"/>
    </location>
</feature>
<evidence type="ECO:0000256" key="5">
    <source>
        <dbReference type="ARBA" id="ARBA00023004"/>
    </source>
</evidence>
<keyword evidence="5" id="KW-0408">Iron</keyword>
<dbReference type="GO" id="GO:0016705">
    <property type="term" value="F:oxidoreductase activity, acting on paired donors, with incorporation or reduction of molecular oxygen"/>
    <property type="evidence" value="ECO:0007669"/>
    <property type="project" value="UniProtKB-ARBA"/>
</dbReference>
<dbReference type="Gene3D" id="2.102.10.10">
    <property type="entry name" value="Rieske [2Fe-2S] iron-sulphur domain"/>
    <property type="match status" value="1"/>
</dbReference>
<comment type="caution">
    <text evidence="11">The sequence shown here is derived from an EMBL/GenBank/DDBJ whole genome shotgun (WGS) entry which is preliminary data.</text>
</comment>
<dbReference type="PRINTS" id="PR00162">
    <property type="entry name" value="RIESKE"/>
</dbReference>
<dbReference type="PROSITE" id="PS51296">
    <property type="entry name" value="RIESKE"/>
    <property type="match status" value="1"/>
</dbReference>
<evidence type="ECO:0000256" key="9">
    <source>
        <dbReference type="ARBA" id="ARBA00034078"/>
    </source>
</evidence>
<keyword evidence="3" id="KW-0001">2Fe-2S</keyword>
<dbReference type="GO" id="GO:0051537">
    <property type="term" value="F:2 iron, 2 sulfur cluster binding"/>
    <property type="evidence" value="ECO:0007669"/>
    <property type="project" value="UniProtKB-KW"/>
</dbReference>
<proteinExistence type="predicted"/>
<evidence type="ECO:0000256" key="8">
    <source>
        <dbReference type="ARBA" id="ARBA00029586"/>
    </source>
</evidence>
<dbReference type="GO" id="GO:0046872">
    <property type="term" value="F:metal ion binding"/>
    <property type="evidence" value="ECO:0007669"/>
    <property type="project" value="UniProtKB-KW"/>
</dbReference>
<dbReference type="RefSeq" id="WP_237166504.1">
    <property type="nucleotide sequence ID" value="NZ_BLLB01000002.1"/>
</dbReference>
<dbReference type="Proteomes" id="UP000465304">
    <property type="component" value="Unassembled WGS sequence"/>
</dbReference>
<comment type="cofactor">
    <cofactor evidence="9">
        <name>[2Fe-2S] cluster</name>
        <dbReference type="ChEBI" id="CHEBI:190135"/>
    </cofactor>
</comment>
<organism evidence="11 12">
    <name type="scientific">Mycolicibacterium hippocampi</name>
    <dbReference type="NCBI Taxonomy" id="659824"/>
    <lineage>
        <taxon>Bacteria</taxon>
        <taxon>Bacillati</taxon>
        <taxon>Actinomycetota</taxon>
        <taxon>Actinomycetes</taxon>
        <taxon>Mycobacteriales</taxon>
        <taxon>Mycobacteriaceae</taxon>
        <taxon>Mycolicibacterium</taxon>
    </lineage>
</organism>
<dbReference type="PANTHER" id="PTHR10134">
    <property type="entry name" value="CYTOCHROME B-C1 COMPLEX SUBUNIT RIESKE, MITOCHONDRIAL"/>
    <property type="match status" value="1"/>
</dbReference>
<evidence type="ECO:0000256" key="3">
    <source>
        <dbReference type="ARBA" id="ARBA00022714"/>
    </source>
</evidence>
<keyword evidence="7" id="KW-1015">Disulfide bond</keyword>
<keyword evidence="6" id="KW-0411">Iron-sulfur</keyword>
<evidence type="ECO:0000256" key="7">
    <source>
        <dbReference type="ARBA" id="ARBA00023157"/>
    </source>
</evidence>
<gene>
    <name evidence="11" type="ORF">MHIP_24720</name>
</gene>
<evidence type="ECO:0000256" key="4">
    <source>
        <dbReference type="ARBA" id="ARBA00022723"/>
    </source>
</evidence>
<dbReference type="CDD" id="cd03467">
    <property type="entry name" value="Rieske"/>
    <property type="match status" value="1"/>
</dbReference>
<protein>
    <recommendedName>
        <fullName evidence="2">Cytochrome bc1 complex Rieske iron-sulfur subunit</fullName>
    </recommendedName>
    <alternativeName>
        <fullName evidence="8">Cytochrome bc1 reductase complex subunit QcrA</fullName>
    </alternativeName>
</protein>
<dbReference type="GO" id="GO:0016020">
    <property type="term" value="C:membrane"/>
    <property type="evidence" value="ECO:0007669"/>
    <property type="project" value="InterPro"/>
</dbReference>
<dbReference type="PROSITE" id="PS51257">
    <property type="entry name" value="PROKAR_LIPOPROTEIN"/>
    <property type="match status" value="1"/>
</dbReference>
<dbReference type="InterPro" id="IPR005805">
    <property type="entry name" value="Rieske_Fe-S_prot_C"/>
</dbReference>
<dbReference type="InterPro" id="IPR014349">
    <property type="entry name" value="Rieske_Fe-S_prot"/>
</dbReference>
<keyword evidence="12" id="KW-1185">Reference proteome</keyword>
<keyword evidence="4" id="KW-0479">Metal-binding</keyword>
<sequence length="140" mass="13665">MDIDKMQVSRKSVIVGAGVGLAAATLAACSGGDSGDSSDSGGEASGAASEELITTADVPVGSGIIVGETIITQPVAGDFKAFSAVCTHSGCLINVVADGTLNCPCHGSKFSLDGAVVRGPAARPLTEETITVQGDSIVAG</sequence>
<evidence type="ECO:0000256" key="1">
    <source>
        <dbReference type="ARBA" id="ARBA00002494"/>
    </source>
</evidence>
<evidence type="ECO:0000256" key="6">
    <source>
        <dbReference type="ARBA" id="ARBA00023014"/>
    </source>
</evidence>
<dbReference type="InterPro" id="IPR017941">
    <property type="entry name" value="Rieske_2Fe-2S"/>
</dbReference>
<dbReference type="AlphaFoldDB" id="A0A7I9ZMD2"/>
<evidence type="ECO:0000256" key="2">
    <source>
        <dbReference type="ARBA" id="ARBA00015816"/>
    </source>
</evidence>
<evidence type="ECO:0000313" key="12">
    <source>
        <dbReference type="Proteomes" id="UP000465304"/>
    </source>
</evidence>
<comment type="function">
    <text evidence="1">Iron-sulfur subunit of the cytochrome bc1 complex, an essential component of the respiratory electron transport chain required for ATP synthesis. The bc1 complex catalyzes the oxidation of menaquinol and the reduction of cytochrome c in the respiratory chain. The bc1 complex operates through a Q-cycle mechanism that couples electron transfer to generation of the proton gradient that drives ATP synthesis.</text>
</comment>
<evidence type="ECO:0000313" key="11">
    <source>
        <dbReference type="EMBL" id="GFH01989.1"/>
    </source>
</evidence>
<dbReference type="GO" id="GO:0004497">
    <property type="term" value="F:monooxygenase activity"/>
    <property type="evidence" value="ECO:0007669"/>
    <property type="project" value="UniProtKB-ARBA"/>
</dbReference>
<dbReference type="EMBL" id="BLLB01000002">
    <property type="protein sequence ID" value="GFH01989.1"/>
    <property type="molecule type" value="Genomic_DNA"/>
</dbReference>
<name>A0A7I9ZMD2_9MYCO</name>
<accession>A0A7I9ZMD2</accession>
<dbReference type="SUPFAM" id="SSF50022">
    <property type="entry name" value="ISP domain"/>
    <property type="match status" value="1"/>
</dbReference>
<evidence type="ECO:0000259" key="10">
    <source>
        <dbReference type="PROSITE" id="PS51296"/>
    </source>
</evidence>
<dbReference type="Pfam" id="PF00355">
    <property type="entry name" value="Rieske"/>
    <property type="match status" value="1"/>
</dbReference>